<dbReference type="InterPro" id="IPR003607">
    <property type="entry name" value="HD/PDEase_dom"/>
</dbReference>
<dbReference type="SMART" id="SM00322">
    <property type="entry name" value="KH"/>
    <property type="match status" value="1"/>
</dbReference>
<reference evidence="9" key="1">
    <citation type="submission" date="2013-12" db="EMBL/GenBank/DDBJ databases">
        <authorList>
            <person name="Linke B."/>
        </authorList>
    </citation>
    <scope>NUCLEOTIDE SEQUENCE [LARGE SCALE GENOMIC DNA]</scope>
    <source>
        <strain evidence="9">CRIB-18</strain>
    </source>
</reference>
<dbReference type="STRING" id="1437425.CSEC_0364"/>
<dbReference type="SUPFAM" id="SSF54791">
    <property type="entry name" value="Eukaryotic type KH-domain (KH-domain type I)"/>
    <property type="match status" value="1"/>
</dbReference>
<keyword evidence="5" id="KW-1003">Cell membrane</keyword>
<dbReference type="CDD" id="cd00077">
    <property type="entry name" value="HDc"/>
    <property type="match status" value="1"/>
</dbReference>
<gene>
    <name evidence="5 9" type="primary">rny</name>
    <name evidence="9" type="ORF">CSEC_0364</name>
</gene>
<dbReference type="NCBIfam" id="TIGR03319">
    <property type="entry name" value="RNase_Y"/>
    <property type="match status" value="1"/>
</dbReference>
<keyword evidence="5" id="KW-1133">Transmembrane helix</keyword>
<proteinExistence type="inferred from homology"/>
<evidence type="ECO:0000256" key="5">
    <source>
        <dbReference type="HAMAP-Rule" id="MF_00335"/>
    </source>
</evidence>
<dbReference type="EMBL" id="CCEJ010000003">
    <property type="protein sequence ID" value="CDR33203.1"/>
    <property type="molecule type" value="Genomic_DNA"/>
</dbReference>
<dbReference type="Gene3D" id="1.10.3210.10">
    <property type="entry name" value="Hypothetical protein af1432"/>
    <property type="match status" value="1"/>
</dbReference>
<feature type="coiled-coil region" evidence="7">
    <location>
        <begin position="65"/>
        <end position="186"/>
    </location>
</feature>
<keyword evidence="5" id="KW-0472">Membrane</keyword>
<comment type="similarity">
    <text evidence="5">Belongs to the RNase Y family.</text>
</comment>
<reference evidence="9" key="2">
    <citation type="submission" date="2014-09" db="EMBL/GenBank/DDBJ databases">
        <title>Criblamydia sequanensis harbors a mega-plasmid encoding arsenite resistance.</title>
        <authorList>
            <person name="Bertelli C."/>
            <person name="Goesmann A."/>
            <person name="Greub G."/>
        </authorList>
    </citation>
    <scope>NUCLEOTIDE SEQUENCE [LARGE SCALE GENOMIC DNA]</scope>
    <source>
        <strain evidence="9">CRIB-18</strain>
    </source>
</reference>
<feature type="domain" description="HD" evidence="8">
    <location>
        <begin position="334"/>
        <end position="427"/>
    </location>
</feature>
<dbReference type="PANTHER" id="PTHR12826">
    <property type="entry name" value="RIBONUCLEASE Y"/>
    <property type="match status" value="1"/>
</dbReference>
<dbReference type="OrthoDB" id="9803205at2"/>
<evidence type="ECO:0000256" key="1">
    <source>
        <dbReference type="ARBA" id="ARBA00022722"/>
    </source>
</evidence>
<dbReference type="CDD" id="cd22431">
    <property type="entry name" value="KH-I_RNaseY"/>
    <property type="match status" value="1"/>
</dbReference>
<sequence length="518" mass="58447">MDDDLFLAFILTTGGFFFGILALLIYQKIKLKDFHTLAQSILAKAESESLKEKQAKDFEIKQKELSFKENLYAMEQKERRKLKEEEDRLKVKQDNIESYLSSLEKKMQEIEKKESFLKEKEETLRDLEASLLNKKKEIEGSLEKISEISKEEAKRLFIDRIETELKQDKEKAVQLFSEELEQQKEALAKKVIVTAIGRVALACVSECTVSTVHLPGEEIKARIIGKEGRNIRTLERISGVNFLIDDTPKAIIISGFDPFRIQTAKLALTELVSDGRIHPTRIEEVFEKAKENLESKLLKTGEEAAFKVGIFNLSPQLTKLLGHLSLRYSFGQNVLEHSIEVSHLMGLMAAELNLDVKLAKRIGLLHDIGKALTHEFEGTHALIGMQMALKNGESMEVANGIGCHHQEIEPITLVGSLTSSADALSAARPGARNEAVEDYIKRLVKLEEVASSFSQVSEAYALQAGREVRIFVKPDLVDDNSLPDLARELRKKIELNVNYPGKIKVSVLKEKRIVEYAM</sequence>
<dbReference type="EC" id="3.1.-.-" evidence="5 6"/>
<dbReference type="eggNOG" id="COG1418">
    <property type="taxonomic scope" value="Bacteria"/>
</dbReference>
<comment type="subcellular location">
    <subcellularLocation>
        <location evidence="5">Cell membrane</location>
        <topology evidence="5">Single-pass membrane protein</topology>
    </subcellularLocation>
</comment>
<evidence type="ECO:0000256" key="2">
    <source>
        <dbReference type="ARBA" id="ARBA00022759"/>
    </source>
</evidence>
<dbReference type="SMART" id="SM00471">
    <property type="entry name" value="HDc"/>
    <property type="match status" value="1"/>
</dbReference>
<name>A0A090D0U9_9BACT</name>
<dbReference type="NCBIfam" id="TIGR00277">
    <property type="entry name" value="HDIG"/>
    <property type="match status" value="1"/>
</dbReference>
<organism evidence="9 10">
    <name type="scientific">Candidatus Criblamydia sequanensis CRIB-18</name>
    <dbReference type="NCBI Taxonomy" id="1437425"/>
    <lineage>
        <taxon>Bacteria</taxon>
        <taxon>Pseudomonadati</taxon>
        <taxon>Chlamydiota</taxon>
        <taxon>Chlamydiia</taxon>
        <taxon>Parachlamydiales</taxon>
        <taxon>Candidatus Criblamydiaceae</taxon>
        <taxon>Candidatus Criblamydia</taxon>
    </lineage>
</organism>
<keyword evidence="4 5" id="KW-0694">RNA-binding</keyword>
<comment type="caution">
    <text evidence="9">The sequence shown here is derived from an EMBL/GenBank/DDBJ whole genome shotgun (WGS) entry which is preliminary data.</text>
</comment>
<dbReference type="PANTHER" id="PTHR12826:SF15">
    <property type="entry name" value="RIBONUCLEASE Y"/>
    <property type="match status" value="1"/>
</dbReference>
<dbReference type="GO" id="GO:0004521">
    <property type="term" value="F:RNA endonuclease activity"/>
    <property type="evidence" value="ECO:0007669"/>
    <property type="project" value="UniProtKB-UniRule"/>
</dbReference>
<keyword evidence="3 5" id="KW-0378">Hydrolase</keyword>
<dbReference type="HAMAP" id="MF_00335">
    <property type="entry name" value="RNase_Y"/>
    <property type="match status" value="1"/>
</dbReference>
<dbReference type="InterPro" id="IPR004088">
    <property type="entry name" value="KH_dom_type_1"/>
</dbReference>
<dbReference type="PROSITE" id="PS51831">
    <property type="entry name" value="HD"/>
    <property type="match status" value="1"/>
</dbReference>
<keyword evidence="2 5" id="KW-0255">Endonuclease</keyword>
<dbReference type="GO" id="GO:0016787">
    <property type="term" value="F:hydrolase activity"/>
    <property type="evidence" value="ECO:0007669"/>
    <property type="project" value="UniProtKB-KW"/>
</dbReference>
<keyword evidence="5" id="KW-0812">Transmembrane</keyword>
<dbReference type="InterPro" id="IPR006675">
    <property type="entry name" value="HDIG_dom"/>
</dbReference>
<evidence type="ECO:0000313" key="10">
    <source>
        <dbReference type="Proteomes" id="UP000031552"/>
    </source>
</evidence>
<dbReference type="Pfam" id="PF01966">
    <property type="entry name" value="HD"/>
    <property type="match status" value="1"/>
</dbReference>
<evidence type="ECO:0000256" key="4">
    <source>
        <dbReference type="ARBA" id="ARBA00022884"/>
    </source>
</evidence>
<dbReference type="Pfam" id="PF12072">
    <property type="entry name" value="RNase_Y_N"/>
    <property type="match status" value="1"/>
</dbReference>
<feature type="transmembrane region" description="Helical" evidence="5">
    <location>
        <begin position="6"/>
        <end position="26"/>
    </location>
</feature>
<dbReference type="GO" id="GO:0005886">
    <property type="term" value="C:plasma membrane"/>
    <property type="evidence" value="ECO:0007669"/>
    <property type="project" value="UniProtKB-SubCell"/>
</dbReference>
<comment type="function">
    <text evidence="5">Endoribonuclease that initiates mRNA decay.</text>
</comment>
<dbReference type="InterPro" id="IPR017705">
    <property type="entry name" value="Ribonuclease_Y"/>
</dbReference>
<dbReference type="InterPro" id="IPR022711">
    <property type="entry name" value="RNase_Y_N"/>
</dbReference>
<dbReference type="SUPFAM" id="SSF109604">
    <property type="entry name" value="HD-domain/PDEase-like"/>
    <property type="match status" value="1"/>
</dbReference>
<dbReference type="InterPro" id="IPR006674">
    <property type="entry name" value="HD_domain"/>
</dbReference>
<evidence type="ECO:0000259" key="8">
    <source>
        <dbReference type="PROSITE" id="PS51831"/>
    </source>
</evidence>
<protein>
    <recommendedName>
        <fullName evidence="5 6">Ribonuclease Y</fullName>
        <shortName evidence="5">RNase Y</shortName>
        <ecNumber evidence="5 6">3.1.-.-</ecNumber>
    </recommendedName>
</protein>
<dbReference type="Pfam" id="PF00013">
    <property type="entry name" value="KH_1"/>
    <property type="match status" value="1"/>
</dbReference>
<dbReference type="GO" id="GO:0006402">
    <property type="term" value="P:mRNA catabolic process"/>
    <property type="evidence" value="ECO:0007669"/>
    <property type="project" value="UniProtKB-UniRule"/>
</dbReference>
<accession>A0A090D0U9</accession>
<dbReference type="Gene3D" id="3.30.1370.10">
    <property type="entry name" value="K Homology domain, type 1"/>
    <property type="match status" value="1"/>
</dbReference>
<evidence type="ECO:0000313" key="9">
    <source>
        <dbReference type="EMBL" id="CDR33203.1"/>
    </source>
</evidence>
<dbReference type="Proteomes" id="UP000031552">
    <property type="component" value="Unassembled WGS sequence"/>
</dbReference>
<evidence type="ECO:0000256" key="3">
    <source>
        <dbReference type="ARBA" id="ARBA00022801"/>
    </source>
</evidence>
<dbReference type="GO" id="GO:0003723">
    <property type="term" value="F:RNA binding"/>
    <property type="evidence" value="ECO:0007669"/>
    <property type="project" value="UniProtKB-UniRule"/>
</dbReference>
<dbReference type="RefSeq" id="WP_041016739.1">
    <property type="nucleotide sequence ID" value="NZ_CCEJ010000003.1"/>
</dbReference>
<evidence type="ECO:0000256" key="7">
    <source>
        <dbReference type="SAM" id="Coils"/>
    </source>
</evidence>
<evidence type="ECO:0000256" key="6">
    <source>
        <dbReference type="NCBIfam" id="TIGR03319"/>
    </source>
</evidence>
<keyword evidence="10" id="KW-1185">Reference proteome</keyword>
<keyword evidence="7" id="KW-0175">Coiled coil</keyword>
<dbReference type="AlphaFoldDB" id="A0A090D0U9"/>
<keyword evidence="1 5" id="KW-0540">Nuclease</keyword>
<dbReference type="InterPro" id="IPR004087">
    <property type="entry name" value="KH_dom"/>
</dbReference>
<dbReference type="PROSITE" id="PS50084">
    <property type="entry name" value="KH_TYPE_1"/>
    <property type="match status" value="1"/>
</dbReference>
<dbReference type="InterPro" id="IPR036612">
    <property type="entry name" value="KH_dom_type_1_sf"/>
</dbReference>